<dbReference type="eggNOG" id="COG2001">
    <property type="taxonomic scope" value="Bacteria"/>
</dbReference>
<proteinExistence type="inferred from homology"/>
<dbReference type="GO" id="GO:2000143">
    <property type="term" value="P:negative regulation of DNA-templated transcription initiation"/>
    <property type="evidence" value="ECO:0007669"/>
    <property type="project" value="TreeGrafter"/>
</dbReference>
<dbReference type="EMBL" id="JGYG01000003">
    <property type="protein sequence ID" value="KFI30271.1"/>
    <property type="molecule type" value="Genomic_DNA"/>
</dbReference>
<keyword evidence="1" id="KW-0805">Transcription regulation</keyword>
<comment type="similarity">
    <text evidence="1">Belongs to the MraZ family.</text>
</comment>
<organism evidence="2 3">
    <name type="scientific">Haematobacter massiliensis</name>
    <dbReference type="NCBI Taxonomy" id="195105"/>
    <lineage>
        <taxon>Bacteria</taxon>
        <taxon>Pseudomonadati</taxon>
        <taxon>Pseudomonadota</taxon>
        <taxon>Alphaproteobacteria</taxon>
        <taxon>Rhodobacterales</taxon>
        <taxon>Paracoccaceae</taxon>
        <taxon>Haematobacter</taxon>
    </lineage>
</organism>
<dbReference type="PANTHER" id="PTHR34701">
    <property type="entry name" value="TRANSCRIPTIONAL REGULATOR MRAZ"/>
    <property type="match status" value="1"/>
</dbReference>
<keyword evidence="2" id="KW-0132">Cell division</keyword>
<evidence type="ECO:0000256" key="1">
    <source>
        <dbReference type="HAMAP-Rule" id="MF_01008"/>
    </source>
</evidence>
<dbReference type="GO" id="GO:0005737">
    <property type="term" value="C:cytoplasm"/>
    <property type="evidence" value="ECO:0007669"/>
    <property type="project" value="UniProtKB-UniRule"/>
</dbReference>
<accession>A0A086Y7M1</accession>
<dbReference type="STRING" id="195105.CN97_11750"/>
<dbReference type="Proteomes" id="UP000028826">
    <property type="component" value="Unassembled WGS sequence"/>
</dbReference>
<dbReference type="CDD" id="cd16320">
    <property type="entry name" value="MraZ_N"/>
    <property type="match status" value="1"/>
</dbReference>
<dbReference type="OrthoDB" id="9807753at2"/>
<protein>
    <recommendedName>
        <fullName evidence="1">Transcriptional regulator MraZ</fullName>
    </recommendedName>
</protein>
<dbReference type="InterPro" id="IPR020603">
    <property type="entry name" value="MraZ_dom"/>
</dbReference>
<dbReference type="InterPro" id="IPR038619">
    <property type="entry name" value="MraZ_sf"/>
</dbReference>
<comment type="subunit">
    <text evidence="1">Forms oligomers.</text>
</comment>
<comment type="caution">
    <text evidence="2">The sequence shown here is derived from an EMBL/GenBank/DDBJ whole genome shotgun (WGS) entry which is preliminary data.</text>
</comment>
<dbReference type="PANTHER" id="PTHR34701:SF1">
    <property type="entry name" value="TRANSCRIPTIONAL REGULATOR MRAZ"/>
    <property type="match status" value="1"/>
</dbReference>
<dbReference type="GO" id="GO:0051301">
    <property type="term" value="P:cell division"/>
    <property type="evidence" value="ECO:0007669"/>
    <property type="project" value="UniProtKB-KW"/>
</dbReference>
<evidence type="ECO:0000313" key="3">
    <source>
        <dbReference type="Proteomes" id="UP000028826"/>
    </source>
</evidence>
<keyword evidence="3" id="KW-1185">Reference proteome</keyword>
<sequence length="158" mass="17956">MDGKGRVSIPALFRRVLDACDPDRKPGDGSGIVLVYGDHRRKFIECYTVREAHRIDRLIARMKTGSPQRRALERLMQGQSFPTQVDDDGRLVLPPVVRERLNLAPGGGEVYFVASGATFQIWHPDAWAEEEAKLRDWLDEQPEDFDPLSLLPDEDEVE</sequence>
<comment type="subcellular location">
    <subcellularLocation>
        <location evidence="1">Cytoplasm</location>
        <location evidence="1">Nucleoid</location>
    </subcellularLocation>
</comment>
<dbReference type="HAMAP" id="MF_01008">
    <property type="entry name" value="MraZ"/>
    <property type="match status" value="1"/>
</dbReference>
<dbReference type="GO" id="GO:0009295">
    <property type="term" value="C:nucleoid"/>
    <property type="evidence" value="ECO:0007669"/>
    <property type="project" value="UniProtKB-SubCell"/>
</dbReference>
<dbReference type="InterPro" id="IPR007159">
    <property type="entry name" value="SpoVT-AbrB_dom"/>
</dbReference>
<dbReference type="InterPro" id="IPR003444">
    <property type="entry name" value="MraZ"/>
</dbReference>
<dbReference type="AlphaFoldDB" id="A0A086Y7M1"/>
<keyword evidence="1" id="KW-0238">DNA-binding</keyword>
<dbReference type="GO" id="GO:0003700">
    <property type="term" value="F:DNA-binding transcription factor activity"/>
    <property type="evidence" value="ECO:0007669"/>
    <property type="project" value="UniProtKB-UniRule"/>
</dbReference>
<keyword evidence="1" id="KW-0804">Transcription</keyword>
<dbReference type="Gene3D" id="3.40.1550.20">
    <property type="entry name" value="Transcriptional regulator MraZ domain"/>
    <property type="match status" value="1"/>
</dbReference>
<reference evidence="2 3" key="1">
    <citation type="submission" date="2014-03" db="EMBL/GenBank/DDBJ databases">
        <title>Genome of Haematobacter massiliensis CCUG 47968.</title>
        <authorList>
            <person name="Wang D."/>
            <person name="Wang G."/>
        </authorList>
    </citation>
    <scope>NUCLEOTIDE SEQUENCE [LARGE SCALE GENOMIC DNA]</scope>
    <source>
        <strain evidence="2 3">CCUG 47968</strain>
    </source>
</reference>
<evidence type="ECO:0000313" key="2">
    <source>
        <dbReference type="EMBL" id="KFI30271.1"/>
    </source>
</evidence>
<keyword evidence="1" id="KW-0963">Cytoplasm</keyword>
<dbReference type="InterPro" id="IPR035642">
    <property type="entry name" value="MraZ_N"/>
</dbReference>
<dbReference type="PROSITE" id="PS51740">
    <property type="entry name" value="SPOVT_ABRB"/>
    <property type="match status" value="1"/>
</dbReference>
<dbReference type="InterPro" id="IPR037914">
    <property type="entry name" value="SpoVT-AbrB_sf"/>
</dbReference>
<name>A0A086Y7M1_9RHOB</name>
<dbReference type="Pfam" id="PF02381">
    <property type="entry name" value="MraZ"/>
    <property type="match status" value="1"/>
</dbReference>
<dbReference type="GO" id="GO:0000976">
    <property type="term" value="F:transcription cis-regulatory region binding"/>
    <property type="evidence" value="ECO:0007669"/>
    <property type="project" value="TreeGrafter"/>
</dbReference>
<dbReference type="SUPFAM" id="SSF89447">
    <property type="entry name" value="AbrB/MazE/MraZ-like"/>
    <property type="match status" value="1"/>
</dbReference>
<gene>
    <name evidence="1" type="primary">mraZ</name>
    <name evidence="2" type="ORF">CN97_11750</name>
</gene>
<keyword evidence="2" id="KW-0131">Cell cycle</keyword>